<gene>
    <name evidence="1" type="ORF">ADIARSV_0859</name>
</gene>
<accession>R9H455</accession>
<dbReference type="EMBL" id="AQPN01000033">
    <property type="protein sequence ID" value="EOR95969.1"/>
    <property type="molecule type" value="Genomic_DNA"/>
</dbReference>
<protein>
    <submittedName>
        <fullName evidence="1">Uncharacterized protein</fullName>
    </submittedName>
</protein>
<reference evidence="1 2" key="1">
    <citation type="journal article" date="2013" name="Genome Announc.">
        <title>Draft Genome Sequence of Arcticibacter svalbardensis Strain MN12-7T, a Member of the Family Sphingobacteriaceae Isolated from an Arctic Soil Sample.</title>
        <authorList>
            <person name="Shivaji S."/>
            <person name="Ara S."/>
            <person name="Prasad S."/>
            <person name="Manasa B.P."/>
            <person name="Begum Z."/>
            <person name="Singh A."/>
            <person name="Kumar Pinnaka A."/>
        </authorList>
    </citation>
    <scope>NUCLEOTIDE SEQUENCE [LARGE SCALE GENOMIC DNA]</scope>
    <source>
        <strain evidence="1 2">MN12-7</strain>
    </source>
</reference>
<proteinExistence type="predicted"/>
<sequence>MMVKDKSPEIKAVIRNMMVVNTTALPYLPVITKRGMTIYMSEYAISICGTK</sequence>
<keyword evidence="2" id="KW-1185">Reference proteome</keyword>
<evidence type="ECO:0000313" key="2">
    <source>
        <dbReference type="Proteomes" id="UP000014174"/>
    </source>
</evidence>
<name>R9H455_9SPHI</name>
<evidence type="ECO:0000313" key="1">
    <source>
        <dbReference type="EMBL" id="EOR95969.1"/>
    </source>
</evidence>
<dbReference type="STRING" id="1150600.ADIARSV_0859"/>
<organism evidence="1 2">
    <name type="scientific">Arcticibacter svalbardensis MN12-7</name>
    <dbReference type="NCBI Taxonomy" id="1150600"/>
    <lineage>
        <taxon>Bacteria</taxon>
        <taxon>Pseudomonadati</taxon>
        <taxon>Bacteroidota</taxon>
        <taxon>Sphingobacteriia</taxon>
        <taxon>Sphingobacteriales</taxon>
        <taxon>Sphingobacteriaceae</taxon>
        <taxon>Arcticibacter</taxon>
    </lineage>
</organism>
<dbReference type="Proteomes" id="UP000014174">
    <property type="component" value="Unassembled WGS sequence"/>
</dbReference>
<comment type="caution">
    <text evidence="1">The sequence shown here is derived from an EMBL/GenBank/DDBJ whole genome shotgun (WGS) entry which is preliminary data.</text>
</comment>
<dbReference type="AlphaFoldDB" id="R9H455"/>